<accession>A0A9W9DN66</accession>
<evidence type="ECO:0000256" key="3">
    <source>
        <dbReference type="ARBA" id="ARBA00022630"/>
    </source>
</evidence>
<keyword evidence="7 8" id="KW-0503">Monooxygenase</keyword>
<evidence type="ECO:0000256" key="2">
    <source>
        <dbReference type="ARBA" id="ARBA00010139"/>
    </source>
</evidence>
<protein>
    <submittedName>
        <fullName evidence="8">Cyclohexanone monooxygenase</fullName>
    </submittedName>
</protein>
<dbReference type="AlphaFoldDB" id="A0A9W9DN66"/>
<organism evidence="8 9">
    <name type="scientific">Lentinula aciculospora</name>
    <dbReference type="NCBI Taxonomy" id="153920"/>
    <lineage>
        <taxon>Eukaryota</taxon>
        <taxon>Fungi</taxon>
        <taxon>Dikarya</taxon>
        <taxon>Basidiomycota</taxon>
        <taxon>Agaricomycotina</taxon>
        <taxon>Agaricomycetes</taxon>
        <taxon>Agaricomycetidae</taxon>
        <taxon>Agaricales</taxon>
        <taxon>Marasmiineae</taxon>
        <taxon>Omphalotaceae</taxon>
        <taxon>Lentinula</taxon>
    </lineage>
</organism>
<comment type="caution">
    <text evidence="8">The sequence shown here is derived from an EMBL/GenBank/DDBJ whole genome shotgun (WGS) entry which is preliminary data.</text>
</comment>
<dbReference type="GO" id="GO:0004499">
    <property type="term" value="F:N,N-dimethylaniline monooxygenase activity"/>
    <property type="evidence" value="ECO:0007669"/>
    <property type="project" value="InterPro"/>
</dbReference>
<proteinExistence type="inferred from homology"/>
<dbReference type="Gene3D" id="3.50.50.60">
    <property type="entry name" value="FAD/NAD(P)-binding domain"/>
    <property type="match status" value="2"/>
</dbReference>
<name>A0A9W9DN66_9AGAR</name>
<dbReference type="EMBL" id="JAOTPV010000009">
    <property type="protein sequence ID" value="KAJ4478075.1"/>
    <property type="molecule type" value="Genomic_DNA"/>
</dbReference>
<evidence type="ECO:0000313" key="8">
    <source>
        <dbReference type="EMBL" id="KAJ4478075.1"/>
    </source>
</evidence>
<dbReference type="PANTHER" id="PTHR43098:SF3">
    <property type="entry name" value="L-ORNITHINE N(5)-MONOOXYGENASE-RELATED"/>
    <property type="match status" value="1"/>
</dbReference>
<keyword evidence="4" id="KW-0274">FAD</keyword>
<dbReference type="InterPro" id="IPR020946">
    <property type="entry name" value="Flavin_mOase-like"/>
</dbReference>
<keyword evidence="9" id="KW-1185">Reference proteome</keyword>
<dbReference type="Pfam" id="PF00743">
    <property type="entry name" value="FMO-like"/>
    <property type="match status" value="1"/>
</dbReference>
<comment type="cofactor">
    <cofactor evidence="1">
        <name>FAD</name>
        <dbReference type="ChEBI" id="CHEBI:57692"/>
    </cofactor>
</comment>
<sequence>MAPTELTLDVLCVGAGFAGIFELYHLRSLGYSVKVFEAGGDIGGVWWHNCYPGARVDSIVPVYEFSDERLWRDWSWTEKYPDWKELRRYFQHVDDKLDIRKDIIFNCRVTSAKWNANENRWLIAAQDGTVISARFFLLCVGNNSKIYIPDIPGINNFRGVCHHTARWPQKGIDLHGKRVAVIGTGASGVQVVQDVGPRASQLTVYQRTPNIAFPMRQESINEETSRKMKQDVYSMVYRRRRQTLGGHVYDLYPKKSCDATEEERFLFYEDLWNRTGGLQLVAASYEDMRLNQQANDELYRFWRSKVLERVHSHRLQDILAPERPPHPVGAKRPSLEISYFDTFNLPNVDLVDLSQNSIVEITANGILTADGQEREFDVIVLATGFDAMSGGITQIDIEGTDGINIADKWAEGVRTYLGMMSANFPNMFFIYGPGAPTALSNGPTCIEIQGEWINTCIKDMMDGGLTCIESSREAEEEWQKVIVEGMSKGLYDAPTSVFLGRNIPGKVSEPLLFVGGIPKYAQVCRERMENGYEGFFRRSSQCR</sequence>
<dbReference type="OrthoDB" id="66881at2759"/>
<evidence type="ECO:0000256" key="7">
    <source>
        <dbReference type="ARBA" id="ARBA00023033"/>
    </source>
</evidence>
<reference evidence="8" key="1">
    <citation type="submission" date="2022-08" db="EMBL/GenBank/DDBJ databases">
        <title>A Global Phylogenomic Analysis of the Shiitake Genus Lentinula.</title>
        <authorList>
            <consortium name="DOE Joint Genome Institute"/>
            <person name="Sierra-Patev S."/>
            <person name="Min B."/>
            <person name="Naranjo-Ortiz M."/>
            <person name="Looney B."/>
            <person name="Konkel Z."/>
            <person name="Slot J.C."/>
            <person name="Sakamoto Y."/>
            <person name="Steenwyk J.L."/>
            <person name="Rokas A."/>
            <person name="Carro J."/>
            <person name="Camarero S."/>
            <person name="Ferreira P."/>
            <person name="Molpeceres G."/>
            <person name="Ruiz-Duenas F.J."/>
            <person name="Serrano A."/>
            <person name="Henrissat B."/>
            <person name="Drula E."/>
            <person name="Hughes K.W."/>
            <person name="Mata J.L."/>
            <person name="Ishikawa N.K."/>
            <person name="Vargas-Isla R."/>
            <person name="Ushijima S."/>
            <person name="Smith C.A."/>
            <person name="Ahrendt S."/>
            <person name="Andreopoulos W."/>
            <person name="He G."/>
            <person name="Labutti K."/>
            <person name="Lipzen A."/>
            <person name="Ng V."/>
            <person name="Riley R."/>
            <person name="Sandor L."/>
            <person name="Barry K."/>
            <person name="Martinez A.T."/>
            <person name="Xiao Y."/>
            <person name="Gibbons J.G."/>
            <person name="Terashima K."/>
            <person name="Grigoriev I.V."/>
            <person name="Hibbett D.S."/>
        </authorList>
    </citation>
    <scope>NUCLEOTIDE SEQUENCE</scope>
    <source>
        <strain evidence="8">JLM2183</strain>
    </source>
</reference>
<evidence type="ECO:0000256" key="4">
    <source>
        <dbReference type="ARBA" id="ARBA00022827"/>
    </source>
</evidence>
<gene>
    <name evidence="8" type="ORF">J3R30DRAFT_3478903</name>
</gene>
<dbReference type="GO" id="GO:0050661">
    <property type="term" value="F:NADP binding"/>
    <property type="evidence" value="ECO:0007669"/>
    <property type="project" value="InterPro"/>
</dbReference>
<evidence type="ECO:0000313" key="9">
    <source>
        <dbReference type="Proteomes" id="UP001150266"/>
    </source>
</evidence>
<dbReference type="Proteomes" id="UP001150266">
    <property type="component" value="Unassembled WGS sequence"/>
</dbReference>
<keyword evidence="5" id="KW-0521">NADP</keyword>
<dbReference type="GO" id="GO:0050660">
    <property type="term" value="F:flavin adenine dinucleotide binding"/>
    <property type="evidence" value="ECO:0007669"/>
    <property type="project" value="InterPro"/>
</dbReference>
<dbReference type="InterPro" id="IPR050775">
    <property type="entry name" value="FAD-binding_Monooxygenases"/>
</dbReference>
<evidence type="ECO:0000256" key="6">
    <source>
        <dbReference type="ARBA" id="ARBA00023002"/>
    </source>
</evidence>
<keyword evidence="3" id="KW-0285">Flavoprotein</keyword>
<dbReference type="InterPro" id="IPR036188">
    <property type="entry name" value="FAD/NAD-bd_sf"/>
</dbReference>
<dbReference type="SUPFAM" id="SSF51905">
    <property type="entry name" value="FAD/NAD(P)-binding domain"/>
    <property type="match status" value="2"/>
</dbReference>
<evidence type="ECO:0000256" key="5">
    <source>
        <dbReference type="ARBA" id="ARBA00022857"/>
    </source>
</evidence>
<evidence type="ECO:0000256" key="1">
    <source>
        <dbReference type="ARBA" id="ARBA00001974"/>
    </source>
</evidence>
<comment type="similarity">
    <text evidence="2">Belongs to the FAD-binding monooxygenase family.</text>
</comment>
<dbReference type="PANTHER" id="PTHR43098">
    <property type="entry name" value="L-ORNITHINE N(5)-MONOOXYGENASE-RELATED"/>
    <property type="match status" value="1"/>
</dbReference>
<keyword evidence="6" id="KW-0560">Oxidoreductase</keyword>